<dbReference type="EMBL" id="MHKE01000014">
    <property type="protein sequence ID" value="OGY83283.1"/>
    <property type="molecule type" value="Genomic_DNA"/>
</dbReference>
<protein>
    <submittedName>
        <fullName evidence="1">Uncharacterized protein</fullName>
    </submittedName>
</protein>
<accession>A0A1G2B268</accession>
<dbReference type="STRING" id="1798543.A2898_03255"/>
<evidence type="ECO:0000313" key="2">
    <source>
        <dbReference type="Proteomes" id="UP000179164"/>
    </source>
</evidence>
<proteinExistence type="predicted"/>
<name>A0A1G2B268_9BACT</name>
<dbReference type="AlphaFoldDB" id="A0A1G2B268"/>
<sequence>MKETASNDTKGTKKIFDKISQHAKGMKAKYDQMNPAGQQKVKKAALGALAMLAAIGLFKKIRGRNKGE</sequence>
<dbReference type="Proteomes" id="UP000179164">
    <property type="component" value="Unassembled WGS sequence"/>
</dbReference>
<evidence type="ECO:0000313" key="1">
    <source>
        <dbReference type="EMBL" id="OGY83283.1"/>
    </source>
</evidence>
<organism evidence="1 2">
    <name type="scientific">Candidatus Kerfeldbacteria bacterium RIFCSPLOWO2_01_FULL_48_11</name>
    <dbReference type="NCBI Taxonomy" id="1798543"/>
    <lineage>
        <taxon>Bacteria</taxon>
        <taxon>Candidatus Kerfeldiibacteriota</taxon>
    </lineage>
</organism>
<gene>
    <name evidence="1" type="ORF">A2898_03255</name>
</gene>
<comment type="caution">
    <text evidence="1">The sequence shown here is derived from an EMBL/GenBank/DDBJ whole genome shotgun (WGS) entry which is preliminary data.</text>
</comment>
<reference evidence="1 2" key="1">
    <citation type="journal article" date="2016" name="Nat. Commun.">
        <title>Thousands of microbial genomes shed light on interconnected biogeochemical processes in an aquifer system.</title>
        <authorList>
            <person name="Anantharaman K."/>
            <person name="Brown C.T."/>
            <person name="Hug L.A."/>
            <person name="Sharon I."/>
            <person name="Castelle C.J."/>
            <person name="Probst A.J."/>
            <person name="Thomas B.C."/>
            <person name="Singh A."/>
            <person name="Wilkins M.J."/>
            <person name="Karaoz U."/>
            <person name="Brodie E.L."/>
            <person name="Williams K.H."/>
            <person name="Hubbard S.S."/>
            <person name="Banfield J.F."/>
        </authorList>
    </citation>
    <scope>NUCLEOTIDE SEQUENCE [LARGE SCALE GENOMIC DNA]</scope>
</reference>